<proteinExistence type="predicted"/>
<dbReference type="PRINTS" id="PR00046">
    <property type="entry name" value="SIGMA70FCT"/>
</dbReference>
<evidence type="ECO:0000256" key="4">
    <source>
        <dbReference type="ARBA" id="ARBA00023163"/>
    </source>
</evidence>
<dbReference type="Proteomes" id="UP000245702">
    <property type="component" value="Unassembled WGS sequence"/>
</dbReference>
<dbReference type="InterPro" id="IPR007627">
    <property type="entry name" value="RNA_pol_sigma70_r2"/>
</dbReference>
<dbReference type="PANTHER" id="PTHR30603">
    <property type="entry name" value="RNA POLYMERASE SIGMA FACTOR RPO"/>
    <property type="match status" value="1"/>
</dbReference>
<name>A0ABM9W2N0_9FIRM</name>
<evidence type="ECO:0000256" key="1">
    <source>
        <dbReference type="ARBA" id="ARBA00023015"/>
    </source>
</evidence>
<comment type="caution">
    <text evidence="6">The sequence shown here is derived from an EMBL/GenBank/DDBJ whole genome shotgun (WGS) entry which is preliminary data.</text>
</comment>
<keyword evidence="1" id="KW-0805">Transcription regulation</keyword>
<dbReference type="SUPFAM" id="SSF88946">
    <property type="entry name" value="Sigma2 domain of RNA polymerase sigma factors"/>
    <property type="match status" value="1"/>
</dbReference>
<dbReference type="InterPro" id="IPR000943">
    <property type="entry name" value="RNA_pol_sigma70"/>
</dbReference>
<dbReference type="Gene3D" id="1.20.140.160">
    <property type="match status" value="1"/>
</dbReference>
<dbReference type="Gene3D" id="1.20.120.1810">
    <property type="match status" value="1"/>
</dbReference>
<evidence type="ECO:0000259" key="5">
    <source>
        <dbReference type="PROSITE" id="PS00716"/>
    </source>
</evidence>
<dbReference type="EMBL" id="FCOW01000008">
    <property type="protein sequence ID" value="CVK19201.1"/>
    <property type="molecule type" value="Genomic_DNA"/>
</dbReference>
<dbReference type="PROSITE" id="PS00716">
    <property type="entry name" value="SIGMA70_2"/>
    <property type="match status" value="1"/>
</dbReference>
<dbReference type="Pfam" id="PF04542">
    <property type="entry name" value="Sigma70_r2"/>
    <property type="match status" value="1"/>
</dbReference>
<evidence type="ECO:0000313" key="6">
    <source>
        <dbReference type="EMBL" id="CVK19201.1"/>
    </source>
</evidence>
<protein>
    <submittedName>
        <fullName evidence="6">RNA polymerase sigma factor SigA</fullName>
    </submittedName>
</protein>
<dbReference type="RefSeq" id="WP_075756222.1">
    <property type="nucleotide sequence ID" value="NZ_CP146991.1"/>
</dbReference>
<keyword evidence="7" id="KW-1185">Reference proteome</keyword>
<reference evidence="6 7" key="1">
    <citation type="submission" date="2016-01" db="EMBL/GenBank/DDBJ databases">
        <authorList>
            <person name="Brown R."/>
        </authorList>
    </citation>
    <scope>NUCLEOTIDE SEQUENCE [LARGE SCALE GENOMIC DNA]</scope>
    <source>
        <strain evidence="6">Sporomusa sphaeroides DSM 2875</strain>
    </source>
</reference>
<evidence type="ECO:0000256" key="2">
    <source>
        <dbReference type="ARBA" id="ARBA00023082"/>
    </source>
</evidence>
<dbReference type="InterPro" id="IPR014284">
    <property type="entry name" value="RNA_pol_sigma-70_dom"/>
</dbReference>
<accession>A0ABM9W2N0</accession>
<dbReference type="InterPro" id="IPR013324">
    <property type="entry name" value="RNA_pol_sigma_r3/r4-like"/>
</dbReference>
<dbReference type="PANTHER" id="PTHR30603:SF47">
    <property type="entry name" value="RNA POLYMERASE SIGMA FACTOR SIGD, CHLOROPLASTIC"/>
    <property type="match status" value="1"/>
</dbReference>
<keyword evidence="4" id="KW-0804">Transcription</keyword>
<dbReference type="SUPFAM" id="SSF88659">
    <property type="entry name" value="Sigma3 and sigma4 domains of RNA polymerase sigma factors"/>
    <property type="match status" value="1"/>
</dbReference>
<keyword evidence="3" id="KW-0238">DNA-binding</keyword>
<dbReference type="InterPro" id="IPR013325">
    <property type="entry name" value="RNA_pol_sigma_r2"/>
</dbReference>
<dbReference type="InterPro" id="IPR050239">
    <property type="entry name" value="Sigma-70_RNA_pol_init_factors"/>
</dbReference>
<gene>
    <name evidence="6" type="primary">sigA_2</name>
    <name evidence="6" type="ORF">SSPH_01850</name>
</gene>
<organism evidence="6 7">
    <name type="scientific">Sporomusa sphaeroides DSM 2875</name>
    <dbReference type="NCBI Taxonomy" id="1337886"/>
    <lineage>
        <taxon>Bacteria</taxon>
        <taxon>Bacillati</taxon>
        <taxon>Bacillota</taxon>
        <taxon>Negativicutes</taxon>
        <taxon>Selenomonadales</taxon>
        <taxon>Sporomusaceae</taxon>
        <taxon>Sporomusa</taxon>
    </lineage>
</organism>
<evidence type="ECO:0000313" key="7">
    <source>
        <dbReference type="Proteomes" id="UP000245702"/>
    </source>
</evidence>
<keyword evidence="2" id="KW-0731">Sigma factor</keyword>
<sequence>MSKPINLTNEELVKEYQAGNEAALTQLIENNMKLIYYFAKRLYPTIQKTPFDKDDLVQEGLIGFMQSVEKFEHYEGVKFITYAGYNVRYAMLTFINRRVIEREYKNNSTSRRIHTTSLNEIIPGSTDLTLEAVIQDKDAEQPFNFVDDEIDNDILREDLLNLLEDVLGRGSFRVRVLKMYYGFEGLPLSFDDVGELCELSGSRVQQLHNDSIWRIRKSPGGQAFMKKYQWMMLNSLEDRRDELNQFMDTSRIVCEMETIDELINNVLSACG</sequence>
<feature type="domain" description="RNA polymerase sigma-70" evidence="5">
    <location>
        <begin position="189"/>
        <end position="215"/>
    </location>
</feature>
<evidence type="ECO:0000256" key="3">
    <source>
        <dbReference type="ARBA" id="ARBA00023125"/>
    </source>
</evidence>
<dbReference type="NCBIfam" id="TIGR02937">
    <property type="entry name" value="sigma70-ECF"/>
    <property type="match status" value="1"/>
</dbReference>